<dbReference type="PANTHER" id="PTHR21600">
    <property type="entry name" value="MITOCHONDRIAL RNA PSEUDOURIDINE SYNTHASE"/>
    <property type="match status" value="1"/>
</dbReference>
<evidence type="ECO:0000259" key="1">
    <source>
        <dbReference type="Pfam" id="PF00849"/>
    </source>
</evidence>
<protein>
    <recommendedName>
        <fullName evidence="1">Pseudouridine synthase RsuA/RluA-like domain-containing protein</fullName>
    </recommendedName>
</protein>
<dbReference type="EMBL" id="JBANRG010000061">
    <property type="protein sequence ID" value="KAK7441825.1"/>
    <property type="molecule type" value="Genomic_DNA"/>
</dbReference>
<dbReference type="Gene3D" id="3.30.2350.10">
    <property type="entry name" value="Pseudouridine synthase"/>
    <property type="match status" value="1"/>
</dbReference>
<dbReference type="InterPro" id="IPR020103">
    <property type="entry name" value="PsdUridine_synth_cat_dom_sf"/>
</dbReference>
<dbReference type="CDD" id="cd02869">
    <property type="entry name" value="PseudoU_synth_RluA_like"/>
    <property type="match status" value="1"/>
</dbReference>
<dbReference type="SUPFAM" id="SSF55120">
    <property type="entry name" value="Pseudouridine synthase"/>
    <property type="match status" value="1"/>
</dbReference>
<dbReference type="InterPro" id="IPR050188">
    <property type="entry name" value="RluA_PseudoU_synthase"/>
</dbReference>
<sequence>MSSASRVIFRSGSSFGFEKILYIDKGLVVVNKPFNFVTQYEDSNPTRPATQLVAGDADPSTPLYPLHRLDKETTGCLAFARSLPSTRSLSQQFQDRSASKIYYALVRGGIDSFNGLTQGLIKDHIAYKNGYGQLCAVNEGRESVTEWMLVGSSSIVPLSLVKLNLHTGNKHQLRIHLAAALKTPILGDQRYSQTDPTEAIKRLLPTSKSPEAPLFLHASRLSFYRYKKTGGSKRFRLGVQAPLPAHFLRLCLKAGIKFDPELVKGGVFLDDVLVEDGRVPQLNGQYLHAS</sequence>
<keyword evidence="3" id="KW-1185">Reference proteome</keyword>
<evidence type="ECO:0000313" key="2">
    <source>
        <dbReference type="EMBL" id="KAK7441825.1"/>
    </source>
</evidence>
<dbReference type="InterPro" id="IPR006145">
    <property type="entry name" value="PsdUridine_synth_RsuA/RluA"/>
</dbReference>
<proteinExistence type="predicted"/>
<organism evidence="2 3">
    <name type="scientific">Marasmiellus scandens</name>
    <dbReference type="NCBI Taxonomy" id="2682957"/>
    <lineage>
        <taxon>Eukaryota</taxon>
        <taxon>Fungi</taxon>
        <taxon>Dikarya</taxon>
        <taxon>Basidiomycota</taxon>
        <taxon>Agaricomycotina</taxon>
        <taxon>Agaricomycetes</taxon>
        <taxon>Agaricomycetidae</taxon>
        <taxon>Agaricales</taxon>
        <taxon>Marasmiineae</taxon>
        <taxon>Omphalotaceae</taxon>
        <taxon>Marasmiellus</taxon>
    </lineage>
</organism>
<feature type="domain" description="Pseudouridine synthase RsuA/RluA-like" evidence="1">
    <location>
        <begin position="27"/>
        <end position="179"/>
    </location>
</feature>
<dbReference type="Pfam" id="PF00849">
    <property type="entry name" value="PseudoU_synth_2"/>
    <property type="match status" value="1"/>
</dbReference>
<gene>
    <name evidence="2" type="ORF">VKT23_016487</name>
</gene>
<evidence type="ECO:0000313" key="3">
    <source>
        <dbReference type="Proteomes" id="UP001498398"/>
    </source>
</evidence>
<reference evidence="2 3" key="1">
    <citation type="submission" date="2024-01" db="EMBL/GenBank/DDBJ databases">
        <title>A draft genome for the cacao thread blight pathogen Marasmiellus scandens.</title>
        <authorList>
            <person name="Baruah I.K."/>
            <person name="Leung J."/>
            <person name="Bukari Y."/>
            <person name="Amoako-Attah I."/>
            <person name="Meinhardt L.W."/>
            <person name="Bailey B.A."/>
            <person name="Cohen S.P."/>
        </authorList>
    </citation>
    <scope>NUCLEOTIDE SEQUENCE [LARGE SCALE GENOMIC DNA]</scope>
    <source>
        <strain evidence="2 3">GH-19</strain>
    </source>
</reference>
<accession>A0ABR1IWN2</accession>
<dbReference type="Proteomes" id="UP001498398">
    <property type="component" value="Unassembled WGS sequence"/>
</dbReference>
<name>A0ABR1IWN2_9AGAR</name>
<comment type="caution">
    <text evidence="2">The sequence shown here is derived from an EMBL/GenBank/DDBJ whole genome shotgun (WGS) entry which is preliminary data.</text>
</comment>